<dbReference type="Gene3D" id="3.40.630.30">
    <property type="match status" value="1"/>
</dbReference>
<dbReference type="CDD" id="cd04301">
    <property type="entry name" value="NAT_SF"/>
    <property type="match status" value="1"/>
</dbReference>
<sequence>MIEQGRRKISGAFFRVGLGRRRPPPSCKRLHTWKRSFALPMIRDRRFLDGRDIQDPMARIDDVMGEVADIYRSAVGTVGPAYYGAEQVAAWARAADKPTVLGQVMASGLALLRTVNGRPAALGQVSHGGHIGLLYVHGAFTRQGHGAQLLVQLTDHARRQGAVALTIDASYFSARLAARHGFIVEAEERPDYAGVRFTRWRMRLTL</sequence>
<evidence type="ECO:0000313" key="2">
    <source>
        <dbReference type="EMBL" id="MBK1699316.1"/>
    </source>
</evidence>
<accession>A0A934QM87</accession>
<reference evidence="2" key="1">
    <citation type="submission" date="2017-08" db="EMBL/GenBank/DDBJ databases">
        <authorList>
            <person name="Imhoff J.F."/>
            <person name="Rahn T."/>
            <person name="Kuenzel S."/>
            <person name="Neulinger S.C."/>
        </authorList>
    </citation>
    <scope>NUCLEOTIDE SEQUENCE</scope>
    <source>
        <strain evidence="2">DSM 9154</strain>
    </source>
</reference>
<dbReference type="PROSITE" id="PS51186">
    <property type="entry name" value="GNAT"/>
    <property type="match status" value="1"/>
</dbReference>
<dbReference type="AlphaFoldDB" id="A0A934QM87"/>
<dbReference type="GO" id="GO:0016747">
    <property type="term" value="F:acyltransferase activity, transferring groups other than amino-acyl groups"/>
    <property type="evidence" value="ECO:0007669"/>
    <property type="project" value="InterPro"/>
</dbReference>
<dbReference type="SUPFAM" id="SSF55729">
    <property type="entry name" value="Acyl-CoA N-acyltransferases (Nat)"/>
    <property type="match status" value="1"/>
</dbReference>
<dbReference type="PANTHER" id="PTHR43451">
    <property type="entry name" value="ACETYLTRANSFERASE (GNAT) FAMILY PROTEIN"/>
    <property type="match status" value="1"/>
</dbReference>
<reference evidence="2" key="2">
    <citation type="journal article" date="2020" name="Microorganisms">
        <title>Osmotic Adaptation and Compatible Solute Biosynthesis of Phototrophic Bacteria as Revealed from Genome Analyses.</title>
        <authorList>
            <person name="Imhoff J.F."/>
            <person name="Rahn T."/>
            <person name="Kunzel S."/>
            <person name="Keller A."/>
            <person name="Neulinger S.C."/>
        </authorList>
    </citation>
    <scope>NUCLEOTIDE SEQUENCE</scope>
    <source>
        <strain evidence="2">DSM 9154</strain>
    </source>
</reference>
<dbReference type="InterPro" id="IPR052564">
    <property type="entry name" value="N-acetyltrans/Recomb-assoc"/>
</dbReference>
<feature type="domain" description="N-acetyltransferase" evidence="1">
    <location>
        <begin position="58"/>
        <end position="206"/>
    </location>
</feature>
<dbReference type="Pfam" id="PF13673">
    <property type="entry name" value="Acetyltransf_10"/>
    <property type="match status" value="1"/>
</dbReference>
<dbReference type="InterPro" id="IPR000182">
    <property type="entry name" value="GNAT_dom"/>
</dbReference>
<dbReference type="PANTHER" id="PTHR43451:SF1">
    <property type="entry name" value="ACETYLTRANSFERASE"/>
    <property type="match status" value="1"/>
</dbReference>
<organism evidence="2 3">
    <name type="scientific">Rhodovibrio salinarum</name>
    <dbReference type="NCBI Taxonomy" id="1087"/>
    <lineage>
        <taxon>Bacteria</taxon>
        <taxon>Pseudomonadati</taxon>
        <taxon>Pseudomonadota</taxon>
        <taxon>Alphaproteobacteria</taxon>
        <taxon>Rhodospirillales</taxon>
        <taxon>Rhodovibrionaceae</taxon>
        <taxon>Rhodovibrio</taxon>
    </lineage>
</organism>
<comment type="caution">
    <text evidence="2">The sequence shown here is derived from an EMBL/GenBank/DDBJ whole genome shotgun (WGS) entry which is preliminary data.</text>
</comment>
<dbReference type="Proteomes" id="UP000778970">
    <property type="component" value="Unassembled WGS sequence"/>
</dbReference>
<proteinExistence type="predicted"/>
<keyword evidence="3" id="KW-1185">Reference proteome</keyword>
<dbReference type="EMBL" id="NRRE01000035">
    <property type="protein sequence ID" value="MBK1699316.1"/>
    <property type="molecule type" value="Genomic_DNA"/>
</dbReference>
<gene>
    <name evidence="2" type="ORF">CKO21_18875</name>
</gene>
<evidence type="ECO:0000313" key="3">
    <source>
        <dbReference type="Proteomes" id="UP000778970"/>
    </source>
</evidence>
<evidence type="ECO:0000259" key="1">
    <source>
        <dbReference type="PROSITE" id="PS51186"/>
    </source>
</evidence>
<dbReference type="InterPro" id="IPR016181">
    <property type="entry name" value="Acyl_CoA_acyltransferase"/>
</dbReference>
<name>A0A934QM87_9PROT</name>
<protein>
    <submittedName>
        <fullName evidence="2">GNAT family N-acetyltransferase</fullName>
    </submittedName>
</protein>